<organism evidence="2 3">
    <name type="scientific">Pseudovirgaria hyperparasitica</name>
    <dbReference type="NCBI Taxonomy" id="470096"/>
    <lineage>
        <taxon>Eukaryota</taxon>
        <taxon>Fungi</taxon>
        <taxon>Dikarya</taxon>
        <taxon>Ascomycota</taxon>
        <taxon>Pezizomycotina</taxon>
        <taxon>Dothideomycetes</taxon>
        <taxon>Dothideomycetes incertae sedis</taxon>
        <taxon>Acrospermales</taxon>
        <taxon>Acrospermaceae</taxon>
        <taxon>Pseudovirgaria</taxon>
    </lineage>
</organism>
<sequence>MASSTFILKLSNELLRDVLDHIEADPEKLVGLDRRAYLSQESFSIRPPPIPERSQAQDIGNFRLACRRFSELGAIHQFSRVTTRFSRGGLRRLENIAGREHLAKHVKKFSYMVPYFYVKGPPTHSTQHLQIDSTDFAPPAGRERLNELLPNLPESLGALDVSHFVTKATEQREIVETEEDVRVLKKALLAFTSLQHVQILRVQDHEDQMLISYIRQHEHSHQLVELNWAPACSHSTKTLVVALLASRSPCSRFSSPMLSPQSAVVLVERPLQSFSTLAERLTCLELHFDDGNDLDNKMRELSSVFKTVFTAAKNMQAVHVGFPSHRPLGLKLEELFHNVRWEKLVAFGIQSWRLDASEIIAMAKRHRERLKGLRLRDVQLKEGSMWKDVLGYLHDDMLRLDWVSLRRIGYEKTFDAQWSMGAEVPDDPPGGGSDSDDESDTWDPHADLDDDDDNYDDMADDQPQSQTNFDNADQDGDSDSDTSTWESEDGTEAEEGASGDAGMGFPPLSPDTPSSLRWCNCNGHNTYPSSAEELDDDGEIVSNVKRKMWEKWVVRRCFQHSFK</sequence>
<protein>
    <submittedName>
        <fullName evidence="2">Uncharacterized protein</fullName>
    </submittedName>
</protein>
<name>A0A6A6VZC3_9PEZI</name>
<reference evidence="2" key="1">
    <citation type="journal article" date="2020" name="Stud. Mycol.">
        <title>101 Dothideomycetes genomes: a test case for predicting lifestyles and emergence of pathogens.</title>
        <authorList>
            <person name="Haridas S."/>
            <person name="Albert R."/>
            <person name="Binder M."/>
            <person name="Bloem J."/>
            <person name="Labutti K."/>
            <person name="Salamov A."/>
            <person name="Andreopoulos B."/>
            <person name="Baker S."/>
            <person name="Barry K."/>
            <person name="Bills G."/>
            <person name="Bluhm B."/>
            <person name="Cannon C."/>
            <person name="Castanera R."/>
            <person name="Culley D."/>
            <person name="Daum C."/>
            <person name="Ezra D."/>
            <person name="Gonzalez J."/>
            <person name="Henrissat B."/>
            <person name="Kuo A."/>
            <person name="Liang C."/>
            <person name="Lipzen A."/>
            <person name="Lutzoni F."/>
            <person name="Magnuson J."/>
            <person name="Mondo S."/>
            <person name="Nolan M."/>
            <person name="Ohm R."/>
            <person name="Pangilinan J."/>
            <person name="Park H.-J."/>
            <person name="Ramirez L."/>
            <person name="Alfaro M."/>
            <person name="Sun H."/>
            <person name="Tritt A."/>
            <person name="Yoshinaga Y."/>
            <person name="Zwiers L.-H."/>
            <person name="Turgeon B."/>
            <person name="Goodwin S."/>
            <person name="Spatafora J."/>
            <person name="Crous P."/>
            <person name="Grigoriev I."/>
        </authorList>
    </citation>
    <scope>NUCLEOTIDE SEQUENCE</scope>
    <source>
        <strain evidence="2">CBS 121739</strain>
    </source>
</reference>
<dbReference type="Proteomes" id="UP000799437">
    <property type="component" value="Unassembled WGS sequence"/>
</dbReference>
<evidence type="ECO:0000313" key="2">
    <source>
        <dbReference type="EMBL" id="KAF2755229.1"/>
    </source>
</evidence>
<dbReference type="GeneID" id="54489495"/>
<dbReference type="RefSeq" id="XP_033597680.1">
    <property type="nucleotide sequence ID" value="XM_033748441.1"/>
</dbReference>
<feature type="compositionally biased region" description="Acidic residues" evidence="1">
    <location>
        <begin position="448"/>
        <end position="460"/>
    </location>
</feature>
<evidence type="ECO:0000313" key="3">
    <source>
        <dbReference type="Proteomes" id="UP000799437"/>
    </source>
</evidence>
<accession>A0A6A6VZC3</accession>
<gene>
    <name evidence="2" type="ORF">EJ05DRAFT_513531</name>
</gene>
<keyword evidence="3" id="KW-1185">Reference proteome</keyword>
<evidence type="ECO:0000256" key="1">
    <source>
        <dbReference type="SAM" id="MobiDB-lite"/>
    </source>
</evidence>
<dbReference type="AlphaFoldDB" id="A0A6A6VZC3"/>
<feature type="compositionally biased region" description="Polar residues" evidence="1">
    <location>
        <begin position="462"/>
        <end position="471"/>
    </location>
</feature>
<feature type="compositionally biased region" description="Acidic residues" evidence="1">
    <location>
        <begin position="472"/>
        <end position="497"/>
    </location>
</feature>
<feature type="region of interest" description="Disordered" evidence="1">
    <location>
        <begin position="419"/>
        <end position="515"/>
    </location>
</feature>
<dbReference type="OrthoDB" id="4179303at2759"/>
<dbReference type="EMBL" id="ML996578">
    <property type="protein sequence ID" value="KAF2755229.1"/>
    <property type="molecule type" value="Genomic_DNA"/>
</dbReference>
<proteinExistence type="predicted"/>